<sequence>MGNVTHLAHNEAVKASNRVIPTPMYITGYTEPVMDGLCGFASIVIKDARKGFAKWLKSKNIGHRGYKGGWEVFAATHDQSFEKAKAYAETFEKILRQNGVECYSVSRLD</sequence>
<evidence type="ECO:0000313" key="1">
    <source>
        <dbReference type="EMBL" id="MPN59287.1"/>
    </source>
</evidence>
<dbReference type="AlphaFoldDB" id="A0A645J7B1"/>
<protein>
    <submittedName>
        <fullName evidence="1">Uncharacterized protein</fullName>
    </submittedName>
</protein>
<comment type="caution">
    <text evidence="1">The sequence shown here is derived from an EMBL/GenBank/DDBJ whole genome shotgun (WGS) entry which is preliminary data.</text>
</comment>
<dbReference type="EMBL" id="VSSQ01133131">
    <property type="protein sequence ID" value="MPN59287.1"/>
    <property type="molecule type" value="Genomic_DNA"/>
</dbReference>
<gene>
    <name evidence="1" type="ORF">SDC9_207008</name>
</gene>
<proteinExistence type="predicted"/>
<organism evidence="1">
    <name type="scientific">bioreactor metagenome</name>
    <dbReference type="NCBI Taxonomy" id="1076179"/>
    <lineage>
        <taxon>unclassified sequences</taxon>
        <taxon>metagenomes</taxon>
        <taxon>ecological metagenomes</taxon>
    </lineage>
</organism>
<name>A0A645J7B1_9ZZZZ</name>
<reference evidence="1" key="1">
    <citation type="submission" date="2019-08" db="EMBL/GenBank/DDBJ databases">
        <authorList>
            <person name="Kucharzyk K."/>
            <person name="Murdoch R.W."/>
            <person name="Higgins S."/>
            <person name="Loffler F."/>
        </authorList>
    </citation>
    <scope>NUCLEOTIDE SEQUENCE</scope>
</reference>
<accession>A0A645J7B1</accession>